<gene>
    <name evidence="1" type="ORF">H9966_09210</name>
</gene>
<protein>
    <submittedName>
        <fullName evidence="1">DUF2442 domain-containing protein</fullName>
    </submittedName>
</protein>
<dbReference type="InterPro" id="IPR018841">
    <property type="entry name" value="DUF2442"/>
</dbReference>
<evidence type="ECO:0000313" key="2">
    <source>
        <dbReference type="Proteomes" id="UP000824055"/>
    </source>
</evidence>
<dbReference type="SUPFAM" id="SSF47413">
    <property type="entry name" value="lambda repressor-like DNA-binding domains"/>
    <property type="match status" value="1"/>
</dbReference>
<dbReference type="InterPro" id="IPR010982">
    <property type="entry name" value="Lambda_DNA-bd_dom_sf"/>
</dbReference>
<dbReference type="EMBL" id="DXBE01000067">
    <property type="protein sequence ID" value="HIZ70035.1"/>
    <property type="molecule type" value="Genomic_DNA"/>
</dbReference>
<dbReference type="AlphaFoldDB" id="A0A9D2G0A2"/>
<dbReference type="Proteomes" id="UP000824055">
    <property type="component" value="Unassembled WGS sequence"/>
</dbReference>
<dbReference type="Pfam" id="PF10387">
    <property type="entry name" value="DUF2442"/>
    <property type="match status" value="1"/>
</dbReference>
<proteinExistence type="predicted"/>
<dbReference type="Gene3D" id="3.30.2020.40">
    <property type="entry name" value="Uncharacterised protein PF10387, DUF2442"/>
    <property type="match status" value="1"/>
</dbReference>
<name>A0A9D2G0A2_9BACT</name>
<reference evidence="1" key="2">
    <citation type="submission" date="2021-04" db="EMBL/GenBank/DDBJ databases">
        <authorList>
            <person name="Gilroy R."/>
        </authorList>
    </citation>
    <scope>NUCLEOTIDE SEQUENCE</scope>
    <source>
        <strain evidence="1">ChiHecec3B27-8219</strain>
    </source>
</reference>
<sequence length="137" mass="15407">MGNIVVEKVWLTDTAVWIRTADGKEACEKFVDYPRLRFATPEQRANFTLSGDGIHWEEIEEDLGFDGFFMEKPSNPLYEVFISHPELNASAIARRLGISQSLFAQYVSGTKKPSAERLAAIFETIRSVGRELCSVSC</sequence>
<dbReference type="CDD" id="cd00093">
    <property type="entry name" value="HTH_XRE"/>
    <property type="match status" value="1"/>
</dbReference>
<organism evidence="1 2">
    <name type="scientific">Candidatus Prevotella avicola</name>
    <dbReference type="NCBI Taxonomy" id="2838738"/>
    <lineage>
        <taxon>Bacteria</taxon>
        <taxon>Pseudomonadati</taxon>
        <taxon>Bacteroidota</taxon>
        <taxon>Bacteroidia</taxon>
        <taxon>Bacteroidales</taxon>
        <taxon>Prevotellaceae</taxon>
        <taxon>Prevotella</taxon>
    </lineage>
</organism>
<dbReference type="InterPro" id="IPR001387">
    <property type="entry name" value="Cro/C1-type_HTH"/>
</dbReference>
<accession>A0A9D2G0A2</accession>
<evidence type="ECO:0000313" key="1">
    <source>
        <dbReference type="EMBL" id="HIZ70035.1"/>
    </source>
</evidence>
<comment type="caution">
    <text evidence="1">The sequence shown here is derived from an EMBL/GenBank/DDBJ whole genome shotgun (WGS) entry which is preliminary data.</text>
</comment>
<dbReference type="GO" id="GO:0003677">
    <property type="term" value="F:DNA binding"/>
    <property type="evidence" value="ECO:0007669"/>
    <property type="project" value="InterPro"/>
</dbReference>
<reference evidence="1" key="1">
    <citation type="journal article" date="2021" name="PeerJ">
        <title>Extensive microbial diversity within the chicken gut microbiome revealed by metagenomics and culture.</title>
        <authorList>
            <person name="Gilroy R."/>
            <person name="Ravi A."/>
            <person name="Getino M."/>
            <person name="Pursley I."/>
            <person name="Horton D.L."/>
            <person name="Alikhan N.F."/>
            <person name="Baker D."/>
            <person name="Gharbi K."/>
            <person name="Hall N."/>
            <person name="Watson M."/>
            <person name="Adriaenssens E.M."/>
            <person name="Foster-Nyarko E."/>
            <person name="Jarju S."/>
            <person name="Secka A."/>
            <person name="Antonio M."/>
            <person name="Oren A."/>
            <person name="Chaudhuri R.R."/>
            <person name="La Ragione R."/>
            <person name="Hildebrand F."/>
            <person name="Pallen M.J."/>
        </authorList>
    </citation>
    <scope>NUCLEOTIDE SEQUENCE</scope>
    <source>
        <strain evidence="1">ChiHecec3B27-8219</strain>
    </source>
</reference>